<reference evidence="2 3" key="1">
    <citation type="submission" date="2019-02" db="EMBL/GenBank/DDBJ databases">
        <title>Deep-cultivation of Planctomycetes and their phenomic and genomic characterization uncovers novel biology.</title>
        <authorList>
            <person name="Wiegand S."/>
            <person name="Jogler M."/>
            <person name="Boedeker C."/>
            <person name="Pinto D."/>
            <person name="Vollmers J."/>
            <person name="Rivas-Marin E."/>
            <person name="Kohn T."/>
            <person name="Peeters S.H."/>
            <person name="Heuer A."/>
            <person name="Rast P."/>
            <person name="Oberbeckmann S."/>
            <person name="Bunk B."/>
            <person name="Jeske O."/>
            <person name="Meyerdierks A."/>
            <person name="Storesund J.E."/>
            <person name="Kallscheuer N."/>
            <person name="Luecker S."/>
            <person name="Lage O.M."/>
            <person name="Pohl T."/>
            <person name="Merkel B.J."/>
            <person name="Hornburger P."/>
            <person name="Mueller R.-W."/>
            <person name="Bruemmer F."/>
            <person name="Labrenz M."/>
            <person name="Spormann A.M."/>
            <person name="Op den Camp H."/>
            <person name="Overmann J."/>
            <person name="Amann R."/>
            <person name="Jetten M.S.M."/>
            <person name="Mascher T."/>
            <person name="Medema M.H."/>
            <person name="Devos D.P."/>
            <person name="Kaster A.-K."/>
            <person name="Ovreas L."/>
            <person name="Rohde M."/>
            <person name="Galperin M.Y."/>
            <person name="Jogler C."/>
        </authorList>
    </citation>
    <scope>NUCLEOTIDE SEQUENCE [LARGE SCALE GENOMIC DNA]</scope>
    <source>
        <strain evidence="2 3">Pla85_3_4</strain>
    </source>
</reference>
<evidence type="ECO:0008006" key="4">
    <source>
        <dbReference type="Google" id="ProtNLM"/>
    </source>
</evidence>
<accession>A0A518DLP6</accession>
<keyword evidence="3" id="KW-1185">Reference proteome</keyword>
<proteinExistence type="predicted"/>
<keyword evidence="1" id="KW-0812">Transmembrane</keyword>
<organism evidence="2 3">
    <name type="scientific">Lignipirellula cremea</name>
    <dbReference type="NCBI Taxonomy" id="2528010"/>
    <lineage>
        <taxon>Bacteria</taxon>
        <taxon>Pseudomonadati</taxon>
        <taxon>Planctomycetota</taxon>
        <taxon>Planctomycetia</taxon>
        <taxon>Pirellulales</taxon>
        <taxon>Pirellulaceae</taxon>
        <taxon>Lignipirellula</taxon>
    </lineage>
</organism>
<gene>
    <name evidence="2" type="ORF">Pla8534_04900</name>
</gene>
<dbReference type="Proteomes" id="UP000317648">
    <property type="component" value="Chromosome"/>
</dbReference>
<sequence>MSSILSDRLIIDRGDWSPTVFQGAKETGMRYLLHFLQSEDGPTSVEYAIMLAMIVIGCLTALQLLSVATSDSLQNSADEISSHMTTSN</sequence>
<keyword evidence="1" id="KW-0472">Membrane</keyword>
<dbReference type="KEGG" id="lcre:Pla8534_04900"/>
<feature type="transmembrane region" description="Helical" evidence="1">
    <location>
        <begin position="47"/>
        <end position="65"/>
    </location>
</feature>
<evidence type="ECO:0000313" key="2">
    <source>
        <dbReference type="EMBL" id="QDU92741.1"/>
    </source>
</evidence>
<evidence type="ECO:0000256" key="1">
    <source>
        <dbReference type="SAM" id="Phobius"/>
    </source>
</evidence>
<dbReference type="AlphaFoldDB" id="A0A518DLP6"/>
<keyword evidence="1" id="KW-1133">Transmembrane helix</keyword>
<name>A0A518DLP6_9BACT</name>
<evidence type="ECO:0000313" key="3">
    <source>
        <dbReference type="Proteomes" id="UP000317648"/>
    </source>
</evidence>
<protein>
    <recommendedName>
        <fullName evidence="4">Flp/Fap pilin component</fullName>
    </recommendedName>
</protein>
<dbReference type="EMBL" id="CP036433">
    <property type="protein sequence ID" value="QDU92741.1"/>
    <property type="molecule type" value="Genomic_DNA"/>
</dbReference>